<reference evidence="2" key="1">
    <citation type="submission" date="2022-01" db="EMBL/GenBank/DDBJ databases">
        <authorList>
            <person name="King R."/>
        </authorList>
    </citation>
    <scope>NUCLEOTIDE SEQUENCE</scope>
</reference>
<evidence type="ECO:0000313" key="3">
    <source>
        <dbReference type="Proteomes" id="UP001152798"/>
    </source>
</evidence>
<evidence type="ECO:0000313" key="2">
    <source>
        <dbReference type="EMBL" id="CAH1401687.1"/>
    </source>
</evidence>
<name>A0A9P0HH84_NEZVI</name>
<accession>A0A9P0HH84</accession>
<gene>
    <name evidence="2" type="ORF">NEZAVI_LOCUS10656</name>
</gene>
<dbReference type="EMBL" id="OV725081">
    <property type="protein sequence ID" value="CAH1401687.1"/>
    <property type="molecule type" value="Genomic_DNA"/>
</dbReference>
<feature type="region of interest" description="Disordered" evidence="1">
    <location>
        <begin position="98"/>
        <end position="117"/>
    </location>
</feature>
<evidence type="ECO:0000256" key="1">
    <source>
        <dbReference type="SAM" id="MobiDB-lite"/>
    </source>
</evidence>
<keyword evidence="3" id="KW-1185">Reference proteome</keyword>
<protein>
    <submittedName>
        <fullName evidence="2">Uncharacterized protein</fullName>
    </submittedName>
</protein>
<organism evidence="2 3">
    <name type="scientific">Nezara viridula</name>
    <name type="common">Southern green stink bug</name>
    <name type="synonym">Cimex viridulus</name>
    <dbReference type="NCBI Taxonomy" id="85310"/>
    <lineage>
        <taxon>Eukaryota</taxon>
        <taxon>Metazoa</taxon>
        <taxon>Ecdysozoa</taxon>
        <taxon>Arthropoda</taxon>
        <taxon>Hexapoda</taxon>
        <taxon>Insecta</taxon>
        <taxon>Pterygota</taxon>
        <taxon>Neoptera</taxon>
        <taxon>Paraneoptera</taxon>
        <taxon>Hemiptera</taxon>
        <taxon>Heteroptera</taxon>
        <taxon>Panheteroptera</taxon>
        <taxon>Pentatomomorpha</taxon>
        <taxon>Pentatomoidea</taxon>
        <taxon>Pentatomidae</taxon>
        <taxon>Pentatominae</taxon>
        <taxon>Nezara</taxon>
    </lineage>
</organism>
<proteinExistence type="predicted"/>
<dbReference type="AlphaFoldDB" id="A0A9P0HH84"/>
<dbReference type="Proteomes" id="UP001152798">
    <property type="component" value="Chromosome 5"/>
</dbReference>
<sequence length="117" mass="12890">MEFNTKIGLGPPPPIRLIVVLSNIIIVLPPSVNIRSPLLSAPRHLQARITGRPIYTAKSKKLEAYRNSLPLRVEYSVEELRKIFRLTGWSKILLGGLNDSLSGGPGRPSTEVQLIPS</sequence>